<dbReference type="WBParaSite" id="jg14375">
    <property type="protein sequence ID" value="jg14375"/>
    <property type="gene ID" value="jg14375"/>
</dbReference>
<dbReference type="AlphaFoldDB" id="A0A915D1F2"/>
<name>A0A915D1F2_9BILA</name>
<sequence length="164" mass="17636">MLSFLNLPLKTFPSDLQTKEAGDATINLLHSIELVDGQAVTAAVQSSIPTDLALKGTKAAGEESASVLAEVAHLPQDLSTQRKSAAKVSDQSTRQFSIQQQQVLANLSKLGDVGTAEEHVIHDSSLQKSSSTQREFGNQQVETAVDLQKLHSSTKARLRLNEAF</sequence>
<reference evidence="2" key="1">
    <citation type="submission" date="2022-11" db="UniProtKB">
        <authorList>
            <consortium name="WormBaseParasite"/>
        </authorList>
    </citation>
    <scope>IDENTIFICATION</scope>
</reference>
<keyword evidence="1" id="KW-1185">Reference proteome</keyword>
<protein>
    <submittedName>
        <fullName evidence="2">Uncharacterized protein</fullName>
    </submittedName>
</protein>
<accession>A0A915D1F2</accession>
<proteinExistence type="predicted"/>
<organism evidence="1 2">
    <name type="scientific">Ditylenchus dipsaci</name>
    <dbReference type="NCBI Taxonomy" id="166011"/>
    <lineage>
        <taxon>Eukaryota</taxon>
        <taxon>Metazoa</taxon>
        <taxon>Ecdysozoa</taxon>
        <taxon>Nematoda</taxon>
        <taxon>Chromadorea</taxon>
        <taxon>Rhabditida</taxon>
        <taxon>Tylenchina</taxon>
        <taxon>Tylenchomorpha</taxon>
        <taxon>Sphaerularioidea</taxon>
        <taxon>Anguinidae</taxon>
        <taxon>Anguininae</taxon>
        <taxon>Ditylenchus</taxon>
    </lineage>
</organism>
<evidence type="ECO:0000313" key="2">
    <source>
        <dbReference type="WBParaSite" id="jg14375"/>
    </source>
</evidence>
<evidence type="ECO:0000313" key="1">
    <source>
        <dbReference type="Proteomes" id="UP000887574"/>
    </source>
</evidence>
<dbReference type="Proteomes" id="UP000887574">
    <property type="component" value="Unplaced"/>
</dbReference>